<dbReference type="GO" id="GO:0005975">
    <property type="term" value="P:carbohydrate metabolic process"/>
    <property type="evidence" value="ECO:0007669"/>
    <property type="project" value="InterPro"/>
</dbReference>
<dbReference type="EMBL" id="RQZG01000015">
    <property type="protein sequence ID" value="RRD03904.1"/>
    <property type="molecule type" value="Genomic_DNA"/>
</dbReference>
<organism evidence="1 2">
    <name type="scientific">Arachnia propionica</name>
    <dbReference type="NCBI Taxonomy" id="1750"/>
    <lineage>
        <taxon>Bacteria</taxon>
        <taxon>Bacillati</taxon>
        <taxon>Actinomycetota</taxon>
        <taxon>Actinomycetes</taxon>
        <taxon>Propionibacteriales</taxon>
        <taxon>Propionibacteriaceae</taxon>
        <taxon>Arachnia</taxon>
    </lineage>
</organism>
<dbReference type="InterPro" id="IPR008183">
    <property type="entry name" value="Aldose_1/G6P_1-epimerase"/>
</dbReference>
<dbReference type="InterPro" id="IPR011013">
    <property type="entry name" value="Gal_mutarotase_sf_dom"/>
</dbReference>
<dbReference type="Proteomes" id="UP000280819">
    <property type="component" value="Unassembled WGS sequence"/>
</dbReference>
<evidence type="ECO:0000313" key="1">
    <source>
        <dbReference type="EMBL" id="RRD03904.1"/>
    </source>
</evidence>
<protein>
    <submittedName>
        <fullName evidence="1">Aldose epimerase</fullName>
    </submittedName>
</protein>
<dbReference type="InterPro" id="IPR014718">
    <property type="entry name" value="GH-type_carb-bd"/>
</dbReference>
<dbReference type="Pfam" id="PF01263">
    <property type="entry name" value="Aldose_epim"/>
    <property type="match status" value="1"/>
</dbReference>
<dbReference type="GO" id="GO:0016853">
    <property type="term" value="F:isomerase activity"/>
    <property type="evidence" value="ECO:0007669"/>
    <property type="project" value="InterPro"/>
</dbReference>
<gene>
    <name evidence="1" type="ORF">EII34_12015</name>
</gene>
<name>A0A3P1T3N8_9ACTN</name>
<sequence>MVGARAHGGPTLDIQTPAHESRRGYCDPMIHPTGEQYEIRSHRWSAVTTQVGAGLRSLRYDGVELLDTYRADEEPRRWQGAHLMPWPNRLRDGRYLIGETEYQLPVNEVARGNANHGLNVGQQWEMLSHMSSAVRQRTVFWPRRGWPGILAVEIVHELGENGLTVDVLATNIGTTTFPWGYGTHPYFRFDDLSQVELSIPFDAELMVDPERLLPVRLGPISSDHDFTASRRIGDTVLDTAFTDPLQRDWAVTLRGDGRAIKIWGDATTQWVQVFTPPTRASIAVEPMTCGPDAFNEGPTHRDRILLRSGESARARWGVSVPVPWPGTPEPR</sequence>
<dbReference type="AlphaFoldDB" id="A0A3P1T3N8"/>
<accession>A0A3P1T3N8</accession>
<dbReference type="SUPFAM" id="SSF74650">
    <property type="entry name" value="Galactose mutarotase-like"/>
    <property type="match status" value="1"/>
</dbReference>
<proteinExistence type="predicted"/>
<dbReference type="OrthoDB" id="4739604at2"/>
<dbReference type="GO" id="GO:0030246">
    <property type="term" value="F:carbohydrate binding"/>
    <property type="evidence" value="ECO:0007669"/>
    <property type="project" value="InterPro"/>
</dbReference>
<reference evidence="1 2" key="1">
    <citation type="submission" date="2018-11" db="EMBL/GenBank/DDBJ databases">
        <title>Genomes From Bacteria Associated with the Canine Oral Cavity: a Test Case for Automated Genome-Based Taxonomic Assignment.</title>
        <authorList>
            <person name="Coil D.A."/>
            <person name="Jospin G."/>
            <person name="Darling A.E."/>
            <person name="Wallis C."/>
            <person name="Davis I.J."/>
            <person name="Harris S."/>
            <person name="Eisen J.A."/>
            <person name="Holcombe L.J."/>
            <person name="O'Flynn C."/>
        </authorList>
    </citation>
    <scope>NUCLEOTIDE SEQUENCE [LARGE SCALE GENOMIC DNA]</scope>
    <source>
        <strain evidence="1 2">OH887_COT-365</strain>
    </source>
</reference>
<comment type="caution">
    <text evidence="1">The sequence shown here is derived from an EMBL/GenBank/DDBJ whole genome shotgun (WGS) entry which is preliminary data.</text>
</comment>
<evidence type="ECO:0000313" key="2">
    <source>
        <dbReference type="Proteomes" id="UP000280819"/>
    </source>
</evidence>
<dbReference type="Gene3D" id="2.70.98.10">
    <property type="match status" value="1"/>
</dbReference>